<dbReference type="InterPro" id="IPR020930">
    <property type="entry name" value="Ribosomal_uL5_bac-type"/>
</dbReference>
<gene>
    <name evidence="7" type="primary">rplY</name>
    <name evidence="7" type="ORF">ERS852448_02445</name>
</gene>
<evidence type="ECO:0000256" key="2">
    <source>
        <dbReference type="ARBA" id="ARBA00022884"/>
    </source>
</evidence>
<evidence type="ECO:0000256" key="4">
    <source>
        <dbReference type="ARBA" id="ARBA00023274"/>
    </source>
</evidence>
<dbReference type="InterPro" id="IPR029751">
    <property type="entry name" value="Ribosomal_L25_dom"/>
</dbReference>
<dbReference type="Proteomes" id="UP000095492">
    <property type="component" value="Unassembled WGS sequence"/>
</dbReference>
<dbReference type="InterPro" id="IPR037121">
    <property type="entry name" value="Ribosomal_bL25_C"/>
</dbReference>
<dbReference type="InterPro" id="IPR001021">
    <property type="entry name" value="Ribosomal_bL25_long"/>
</dbReference>
<feature type="domain" description="Large ribosomal subunit protein bL25 L25" evidence="5">
    <location>
        <begin position="4"/>
        <end position="89"/>
    </location>
</feature>
<dbReference type="SUPFAM" id="SSF50715">
    <property type="entry name" value="Ribosomal protein L25-like"/>
    <property type="match status" value="1"/>
</dbReference>
<accession>A0A173V4S3</accession>
<keyword evidence="2" id="KW-0694">RNA-binding</keyword>
<dbReference type="Gene3D" id="2.40.240.10">
    <property type="entry name" value="Ribosomal Protein L25, Chain P"/>
    <property type="match status" value="1"/>
</dbReference>
<keyword evidence="4" id="KW-0687">Ribonucleoprotein</keyword>
<dbReference type="CDD" id="cd00495">
    <property type="entry name" value="Ribosomal_L25_TL5_CTC"/>
    <property type="match status" value="1"/>
</dbReference>
<evidence type="ECO:0000256" key="3">
    <source>
        <dbReference type="ARBA" id="ARBA00022980"/>
    </source>
</evidence>
<evidence type="ECO:0000259" key="5">
    <source>
        <dbReference type="Pfam" id="PF01386"/>
    </source>
</evidence>
<keyword evidence="3 7" id="KW-0689">Ribosomal protein</keyword>
<dbReference type="GO" id="GO:0003735">
    <property type="term" value="F:structural constituent of ribosome"/>
    <property type="evidence" value="ECO:0007669"/>
    <property type="project" value="InterPro"/>
</dbReference>
<dbReference type="InterPro" id="IPR020057">
    <property type="entry name" value="Ribosomal_bL25_b-dom"/>
</dbReference>
<dbReference type="GO" id="GO:0008097">
    <property type="term" value="F:5S rRNA binding"/>
    <property type="evidence" value="ECO:0007669"/>
    <property type="project" value="InterPro"/>
</dbReference>
<dbReference type="GO" id="GO:0022625">
    <property type="term" value="C:cytosolic large ribosomal subunit"/>
    <property type="evidence" value="ECO:0007669"/>
    <property type="project" value="TreeGrafter"/>
</dbReference>
<dbReference type="PANTHER" id="PTHR33284:SF1">
    <property type="entry name" value="RIBOSOMAL PROTEIN L25_GLN-TRNA SYNTHETASE, ANTI-CODON-BINDING DOMAIN-CONTAINING PROTEIN"/>
    <property type="match status" value="1"/>
</dbReference>
<dbReference type="GO" id="GO:0006412">
    <property type="term" value="P:translation"/>
    <property type="evidence" value="ECO:0007669"/>
    <property type="project" value="InterPro"/>
</dbReference>
<evidence type="ECO:0000313" key="7">
    <source>
        <dbReference type="EMBL" id="CUN21257.1"/>
    </source>
</evidence>
<dbReference type="NCBIfam" id="TIGR00731">
    <property type="entry name" value="bL25_bact_ctc"/>
    <property type="match status" value="1"/>
</dbReference>
<dbReference type="InterPro" id="IPR020056">
    <property type="entry name" value="Rbsml_bL25/Gln-tRNA_synth_N"/>
</dbReference>
<keyword evidence="1" id="KW-0699">rRNA-binding</keyword>
<dbReference type="Gene3D" id="2.170.120.20">
    <property type="entry name" value="Ribosomal protein L25, beta domain"/>
    <property type="match status" value="1"/>
</dbReference>
<dbReference type="Pfam" id="PF01386">
    <property type="entry name" value="Ribosomal_L25p"/>
    <property type="match status" value="1"/>
</dbReference>
<dbReference type="InterPro" id="IPR011035">
    <property type="entry name" value="Ribosomal_bL25/Gln-tRNA_synth"/>
</dbReference>
<name>A0A173V4S3_EUBRA</name>
<evidence type="ECO:0000256" key="1">
    <source>
        <dbReference type="ARBA" id="ARBA00022730"/>
    </source>
</evidence>
<protein>
    <submittedName>
        <fullName evidence="7">50S ribosomal protein L25</fullName>
    </submittedName>
</protein>
<reference evidence="7 8" key="1">
    <citation type="submission" date="2015-09" db="EMBL/GenBank/DDBJ databases">
        <authorList>
            <consortium name="Pathogen Informatics"/>
        </authorList>
    </citation>
    <scope>NUCLEOTIDE SEQUENCE [LARGE SCALE GENOMIC DNA]</scope>
    <source>
        <strain evidence="7 8">2789STDY5608891</strain>
    </source>
</reference>
<dbReference type="EMBL" id="CYYA01000020">
    <property type="protein sequence ID" value="CUN21257.1"/>
    <property type="molecule type" value="Genomic_DNA"/>
</dbReference>
<organism evidence="7 8">
    <name type="scientific">Eubacterium ramulus</name>
    <dbReference type="NCBI Taxonomy" id="39490"/>
    <lineage>
        <taxon>Bacteria</taxon>
        <taxon>Bacillati</taxon>
        <taxon>Bacillota</taxon>
        <taxon>Clostridia</taxon>
        <taxon>Eubacteriales</taxon>
        <taxon>Eubacteriaceae</taxon>
        <taxon>Eubacterium</taxon>
    </lineage>
</organism>
<evidence type="ECO:0000313" key="8">
    <source>
        <dbReference type="Proteomes" id="UP000095492"/>
    </source>
</evidence>
<sequence>MNTLKAEKRSMDVKAKKLRREGFVTGNLFGKAIEGSIPLKMDRFEVERLLKTDHKGSQIMLNVEGQDYDVLIKEVDYNAMKRCVDEIDFQALVSTEKVHSTAAVQIENREKVLEGALQECLEEIEYKALPAALVDHVTVDVAGMKVGDVIRVKDLEISKNPDVDIHTDPEAIVVMVDAIRNSIPEDEEADEEAAEE</sequence>
<dbReference type="AlphaFoldDB" id="A0A173V4S3"/>
<dbReference type="RefSeq" id="WP_021738372.1">
    <property type="nucleotide sequence ID" value="NZ_CABKSU010000029.1"/>
</dbReference>
<dbReference type="OrthoDB" id="9790002at2"/>
<dbReference type="STRING" id="39490.ERS852448_02445"/>
<dbReference type="GeneID" id="42785881"/>
<feature type="domain" description="Large ribosomal subunit protein bL25 beta" evidence="6">
    <location>
        <begin position="97"/>
        <end position="178"/>
    </location>
</feature>
<evidence type="ECO:0000259" key="6">
    <source>
        <dbReference type="Pfam" id="PF14693"/>
    </source>
</evidence>
<dbReference type="PANTHER" id="PTHR33284">
    <property type="entry name" value="RIBOSOMAL PROTEIN L25/GLN-TRNA SYNTHETASE, ANTI-CODON-BINDING DOMAIN-CONTAINING PROTEIN"/>
    <property type="match status" value="1"/>
</dbReference>
<dbReference type="Pfam" id="PF14693">
    <property type="entry name" value="Ribosomal_TL5_C"/>
    <property type="match status" value="1"/>
</dbReference>
<proteinExistence type="predicted"/>